<proteinExistence type="predicted"/>
<dbReference type="GeneID" id="81622797"/>
<reference evidence="2" key="1">
    <citation type="submission" date="2022-12" db="EMBL/GenBank/DDBJ databases">
        <authorList>
            <person name="Petersen C."/>
        </authorList>
    </citation>
    <scope>NUCLEOTIDE SEQUENCE</scope>
    <source>
        <strain evidence="2">IBT 30728</strain>
    </source>
</reference>
<comment type="caution">
    <text evidence="2">The sequence shown here is derived from an EMBL/GenBank/DDBJ whole genome shotgun (WGS) entry which is preliminary data.</text>
</comment>
<dbReference type="RefSeq" id="XP_056792507.1">
    <property type="nucleotide sequence ID" value="XM_056932548.1"/>
</dbReference>
<dbReference type="AlphaFoldDB" id="A0A9W9XGI9"/>
<keyword evidence="3" id="KW-1185">Reference proteome</keyword>
<feature type="region of interest" description="Disordered" evidence="1">
    <location>
        <begin position="1"/>
        <end position="24"/>
    </location>
</feature>
<dbReference type="Proteomes" id="UP001148312">
    <property type="component" value="Unassembled WGS sequence"/>
</dbReference>
<protein>
    <submittedName>
        <fullName evidence="2">Uncharacterized protein</fullName>
    </submittedName>
</protein>
<evidence type="ECO:0000313" key="3">
    <source>
        <dbReference type="Proteomes" id="UP001148312"/>
    </source>
</evidence>
<accession>A0A9W9XGI9</accession>
<sequence length="540" mass="59223">MLRSPTPTKNMVMRPRKTQKPRSPAIRTPFSIKRYPRIPCRKSSIVASLSDSTDCRAASTRTPSLSESFELRIVKIRDQTALGSQDSESCDQWSEDDPFVDRACSPTSLHQRTLDAETSNVPVATQHRLSPSLVDRWSSDSQTSFTLSVPSFPTGASHQSRLLTPQYEPFSPNRYLEIKPDFLCPLNLPITFLDVSVLASKSHFGGGSESLWATVQVSADVSSDSCPGPSGLAPLEVIILLDQVPRPLGAESAQINFASVVIASHLVHEHDRIALAVVDPSTDRGFEILLPLGFHSVDIVRSSLERFANRQLRSRVTQLADVGVVLQHVTKMFGTPSRPAFCHLFYVSAAPPDCLRIPPLDHAIGVHTVAPVACLPVDRPGAQSGWHIRYDIHEGDDYSGAALFIRKVSKAVGHLRTGIRPGSVSELSLSVSAAHASLVETCPANYQLMSLRPGETWVTSIPLLLQPASRQRGHVHHSSRKYDDPAPVEDLMTRIDDVLLEYAHEVVQPVMAASLSYKHSLLPPGNTIHINTHLTVTRSF</sequence>
<evidence type="ECO:0000313" key="2">
    <source>
        <dbReference type="EMBL" id="KAJ5491378.1"/>
    </source>
</evidence>
<reference evidence="2" key="2">
    <citation type="journal article" date="2023" name="IMA Fungus">
        <title>Comparative genomic study of the Penicillium genus elucidates a diverse pangenome and 15 lateral gene transfer events.</title>
        <authorList>
            <person name="Petersen C."/>
            <person name="Sorensen T."/>
            <person name="Nielsen M.R."/>
            <person name="Sondergaard T.E."/>
            <person name="Sorensen J.L."/>
            <person name="Fitzpatrick D.A."/>
            <person name="Frisvad J.C."/>
            <person name="Nielsen K.L."/>
        </authorList>
    </citation>
    <scope>NUCLEOTIDE SEQUENCE</scope>
    <source>
        <strain evidence="2">IBT 30728</strain>
    </source>
</reference>
<dbReference type="EMBL" id="JAPWDQ010000003">
    <property type="protein sequence ID" value="KAJ5491378.1"/>
    <property type="molecule type" value="Genomic_DNA"/>
</dbReference>
<evidence type="ECO:0000256" key="1">
    <source>
        <dbReference type="SAM" id="MobiDB-lite"/>
    </source>
</evidence>
<name>A0A9W9XGI9_9EURO</name>
<gene>
    <name evidence="2" type="ORF">N7539_002945</name>
</gene>
<organism evidence="2 3">
    <name type="scientific">Penicillium diatomitis</name>
    <dbReference type="NCBI Taxonomy" id="2819901"/>
    <lineage>
        <taxon>Eukaryota</taxon>
        <taxon>Fungi</taxon>
        <taxon>Dikarya</taxon>
        <taxon>Ascomycota</taxon>
        <taxon>Pezizomycotina</taxon>
        <taxon>Eurotiomycetes</taxon>
        <taxon>Eurotiomycetidae</taxon>
        <taxon>Eurotiales</taxon>
        <taxon>Aspergillaceae</taxon>
        <taxon>Penicillium</taxon>
    </lineage>
</organism>